<reference evidence="3" key="1">
    <citation type="submission" date="2020-08" db="EMBL/GenBank/DDBJ databases">
        <title>Genome public.</title>
        <authorList>
            <person name="Liu C."/>
            <person name="Sun Q."/>
        </authorList>
    </citation>
    <scope>NUCLEOTIDE SEQUENCE</scope>
    <source>
        <strain evidence="3">NSJ-24</strain>
    </source>
</reference>
<proteinExistence type="predicted"/>
<dbReference type="AlphaFoldDB" id="A0A926EC69"/>
<feature type="region of interest" description="Disordered" evidence="1">
    <location>
        <begin position="1"/>
        <end position="20"/>
    </location>
</feature>
<name>A0A926EC69_9FIRM</name>
<accession>A0A926EC69</accession>
<keyword evidence="4" id="KW-1185">Reference proteome</keyword>
<evidence type="ECO:0000256" key="2">
    <source>
        <dbReference type="SAM" id="Phobius"/>
    </source>
</evidence>
<dbReference type="RefSeq" id="WP_177270722.1">
    <property type="nucleotide sequence ID" value="NZ_JACRTA010000003.1"/>
</dbReference>
<dbReference type="EMBL" id="JACRTA010000003">
    <property type="protein sequence ID" value="MBC8569082.1"/>
    <property type="molecule type" value="Genomic_DNA"/>
</dbReference>
<gene>
    <name evidence="3" type="ORF">H8692_09970</name>
</gene>
<organism evidence="3 4">
    <name type="scientific">Lentihominibacter hominis</name>
    <dbReference type="NCBI Taxonomy" id="2763645"/>
    <lineage>
        <taxon>Bacteria</taxon>
        <taxon>Bacillati</taxon>
        <taxon>Bacillota</taxon>
        <taxon>Clostridia</taxon>
        <taxon>Peptostreptococcales</taxon>
        <taxon>Anaerovoracaceae</taxon>
        <taxon>Lentihominibacter</taxon>
    </lineage>
</organism>
<keyword evidence="2" id="KW-0812">Transmembrane</keyword>
<sequence>MNKQSYKCCPPKKKRKKKNCNGKNKKIGLMMLLLGVFTVFLLVLPLKYWVLLLSAALIVFGIMLLKKE</sequence>
<evidence type="ECO:0000313" key="3">
    <source>
        <dbReference type="EMBL" id="MBC8569082.1"/>
    </source>
</evidence>
<protein>
    <submittedName>
        <fullName evidence="3">Uncharacterized protein</fullName>
    </submittedName>
</protein>
<evidence type="ECO:0000313" key="4">
    <source>
        <dbReference type="Proteomes" id="UP000610862"/>
    </source>
</evidence>
<evidence type="ECO:0000256" key="1">
    <source>
        <dbReference type="SAM" id="MobiDB-lite"/>
    </source>
</evidence>
<dbReference type="Proteomes" id="UP000610862">
    <property type="component" value="Unassembled WGS sequence"/>
</dbReference>
<keyword evidence="2" id="KW-1133">Transmembrane helix</keyword>
<keyword evidence="2" id="KW-0472">Membrane</keyword>
<feature type="compositionally biased region" description="Basic residues" evidence="1">
    <location>
        <begin position="10"/>
        <end position="20"/>
    </location>
</feature>
<feature type="transmembrane region" description="Helical" evidence="2">
    <location>
        <begin position="27"/>
        <end position="43"/>
    </location>
</feature>
<feature type="transmembrane region" description="Helical" evidence="2">
    <location>
        <begin position="49"/>
        <end position="65"/>
    </location>
</feature>
<comment type="caution">
    <text evidence="3">The sequence shown here is derived from an EMBL/GenBank/DDBJ whole genome shotgun (WGS) entry which is preliminary data.</text>
</comment>